<feature type="transmembrane region" description="Helical" evidence="1">
    <location>
        <begin position="26"/>
        <end position="45"/>
    </location>
</feature>
<feature type="transmembrane region" description="Helical" evidence="1">
    <location>
        <begin position="395"/>
        <end position="416"/>
    </location>
</feature>
<dbReference type="RefSeq" id="WP_105247294.1">
    <property type="nucleotide sequence ID" value="NZ_PSZM01000043.1"/>
</dbReference>
<sequence>MTKICSFFPEFKSVIKLIIPNSKAEYFLLFLFIILYYPLGIYLSLNTDIIDEKYVFDLYFSFDNAVNMYYGVRGQETHPLSYTFYLPIRAIYLTLDYFSYNSKIFTLFVTFLCSALISYSNLFVFKYLKNIIKLNVKYCYSITLFYAFFSGNIILSFTPDSFTFTLFLLSMNAYIASYLITKNKILSYGYYLVSGVLIGGQTITNLSKVLIPVLFEKKLVKKNLSYFLKKISLLSLIFLIILILIPYKFNLYSFIANNVVRQRVFKVKDFSIFDSFISYFFGGNMLLPSLKIDNSPWKWITHQGIYLNFYNSTYQYIFVFSVLGLILWSINKNIKNKLLWILLLSWGIDIFLLIVFKLSLNESFIYGGHFIFVIPLIIGWLFYKLKNSFQKILNYILILYILILIFNNGCRIYQFIQLAEYICPNP</sequence>
<keyword evidence="1" id="KW-1133">Transmembrane helix</keyword>
<keyword evidence="1" id="KW-0812">Transmembrane</keyword>
<keyword evidence="1" id="KW-0472">Membrane</keyword>
<evidence type="ECO:0008006" key="4">
    <source>
        <dbReference type="Google" id="ProtNLM"/>
    </source>
</evidence>
<feature type="transmembrane region" description="Helical" evidence="1">
    <location>
        <begin position="364"/>
        <end position="383"/>
    </location>
</feature>
<gene>
    <name evidence="2" type="ORF">C4S77_09225</name>
</gene>
<dbReference type="InterPro" id="IPR045726">
    <property type="entry name" value="DUF6080"/>
</dbReference>
<protein>
    <recommendedName>
        <fullName evidence="4">Glycosyltransferase RgtA/B/C/D-like domain-containing protein</fullName>
    </recommendedName>
</protein>
<evidence type="ECO:0000313" key="3">
    <source>
        <dbReference type="Proteomes" id="UP000238042"/>
    </source>
</evidence>
<comment type="caution">
    <text evidence="2">The sequence shown here is derived from an EMBL/GenBank/DDBJ whole genome shotgun (WGS) entry which is preliminary data.</text>
</comment>
<dbReference type="OrthoDB" id="1231608at2"/>
<keyword evidence="3" id="KW-1185">Reference proteome</keyword>
<feature type="transmembrane region" description="Helical" evidence="1">
    <location>
        <begin position="188"/>
        <end position="211"/>
    </location>
</feature>
<dbReference type="EMBL" id="PSZM01000043">
    <property type="protein sequence ID" value="PQL91027.1"/>
    <property type="molecule type" value="Genomic_DNA"/>
</dbReference>
<feature type="transmembrane region" description="Helical" evidence="1">
    <location>
        <begin position="231"/>
        <end position="249"/>
    </location>
</feature>
<organism evidence="2 3">
    <name type="scientific">Apibacter adventoris</name>
    <dbReference type="NCBI Taxonomy" id="1679466"/>
    <lineage>
        <taxon>Bacteria</taxon>
        <taxon>Pseudomonadati</taxon>
        <taxon>Bacteroidota</taxon>
        <taxon>Flavobacteriia</taxon>
        <taxon>Flavobacteriales</taxon>
        <taxon>Weeksellaceae</taxon>
        <taxon>Apibacter</taxon>
    </lineage>
</organism>
<feature type="transmembrane region" description="Helical" evidence="1">
    <location>
        <begin position="137"/>
        <end position="155"/>
    </location>
</feature>
<feature type="transmembrane region" description="Helical" evidence="1">
    <location>
        <begin position="270"/>
        <end position="287"/>
    </location>
</feature>
<proteinExistence type="predicted"/>
<name>A0A2S8A8X9_9FLAO</name>
<evidence type="ECO:0000313" key="2">
    <source>
        <dbReference type="EMBL" id="PQL91027.1"/>
    </source>
</evidence>
<dbReference type="AlphaFoldDB" id="A0A2S8A8X9"/>
<reference evidence="2 3" key="1">
    <citation type="submission" date="2018-02" db="EMBL/GenBank/DDBJ databases">
        <title>Genome sequences of Apibacter spp., gut symbionts of Asian honey bees.</title>
        <authorList>
            <person name="Kwong W.K."/>
            <person name="Steele M.I."/>
            <person name="Moran N.A."/>
        </authorList>
    </citation>
    <scope>NUCLEOTIDE SEQUENCE [LARGE SCALE GENOMIC DNA]</scope>
    <source>
        <strain evidence="3">wkB301</strain>
    </source>
</reference>
<feature type="transmembrane region" description="Helical" evidence="1">
    <location>
        <begin position="313"/>
        <end position="331"/>
    </location>
</feature>
<dbReference type="Proteomes" id="UP000238042">
    <property type="component" value="Unassembled WGS sequence"/>
</dbReference>
<feature type="transmembrane region" description="Helical" evidence="1">
    <location>
        <begin position="104"/>
        <end position="125"/>
    </location>
</feature>
<feature type="transmembrane region" description="Helical" evidence="1">
    <location>
        <begin position="161"/>
        <end position="181"/>
    </location>
</feature>
<feature type="transmembrane region" description="Helical" evidence="1">
    <location>
        <begin position="338"/>
        <end position="358"/>
    </location>
</feature>
<accession>A0A2S8A8X9</accession>
<dbReference type="Pfam" id="PF19558">
    <property type="entry name" value="DUF6080"/>
    <property type="match status" value="2"/>
</dbReference>
<evidence type="ECO:0000256" key="1">
    <source>
        <dbReference type="SAM" id="Phobius"/>
    </source>
</evidence>